<feature type="region of interest" description="Disordered" evidence="3">
    <location>
        <begin position="145"/>
        <end position="183"/>
    </location>
</feature>
<keyword evidence="5" id="KW-1185">Reference proteome</keyword>
<dbReference type="InParanoid" id="A0A3Q7MMD2"/>
<organism evidence="5 6">
    <name type="scientific">Callorhinus ursinus</name>
    <name type="common">Northern fur seal</name>
    <dbReference type="NCBI Taxonomy" id="34884"/>
    <lineage>
        <taxon>Eukaryota</taxon>
        <taxon>Metazoa</taxon>
        <taxon>Chordata</taxon>
        <taxon>Craniata</taxon>
        <taxon>Vertebrata</taxon>
        <taxon>Euteleostomi</taxon>
        <taxon>Mammalia</taxon>
        <taxon>Eutheria</taxon>
        <taxon>Laurasiatheria</taxon>
        <taxon>Carnivora</taxon>
        <taxon>Caniformia</taxon>
        <taxon>Pinnipedia</taxon>
        <taxon>Otariidae</taxon>
        <taxon>Callorhinus</taxon>
    </lineage>
</organism>
<keyword evidence="2" id="KW-0175">Coiled coil</keyword>
<comment type="similarity">
    <text evidence="1">Belongs to the UPF0547 family.</text>
</comment>
<feature type="domain" description="UPF0547" evidence="4">
    <location>
        <begin position="203"/>
        <end position="226"/>
    </location>
</feature>
<accession>A0A3Q7MMD2</accession>
<evidence type="ECO:0000259" key="4">
    <source>
        <dbReference type="Pfam" id="PF10571"/>
    </source>
</evidence>
<reference evidence="6" key="2">
    <citation type="submission" date="2025-08" db="UniProtKB">
        <authorList>
            <consortium name="RefSeq"/>
        </authorList>
    </citation>
    <scope>IDENTIFICATION</scope>
    <source>
        <tissue evidence="6">Blood</tissue>
    </source>
</reference>
<proteinExistence type="inferred from homology"/>
<gene>
    <name evidence="6" type="primary">LOC112809058</name>
</gene>
<dbReference type="AlphaFoldDB" id="A0A3Q7MMD2"/>
<evidence type="ECO:0000313" key="6">
    <source>
        <dbReference type="RefSeq" id="XP_025708173.1"/>
    </source>
</evidence>
<dbReference type="RefSeq" id="XP_025708173.1">
    <property type="nucleotide sequence ID" value="XM_025852388.1"/>
</dbReference>
<evidence type="ECO:0000256" key="1">
    <source>
        <dbReference type="ARBA" id="ARBA00008336"/>
    </source>
</evidence>
<dbReference type="Pfam" id="PF10571">
    <property type="entry name" value="UPF0547"/>
    <property type="match status" value="1"/>
</dbReference>
<sequence length="256" mass="28165">MVTQCGVLQIQRGKEGIHKDLRKRFPFHLSHSRFPTFPGEGVPSTTAHPICAFVGQTRRPLLPSPAQTTPPRSCRAERRRGYCADGRFRRSPLVSIGKCRRTRLVRVGARSGSRGPWSLRAHARPHPLSGTQAPLELAHARALPFKPQSDQRRPGGWRLGPRGTRGGAGAAAAAAATAPPPPPLLLERSMSATRAKKVKMATKSCPECDQQVPVACKSCPCGYVFINRKLLKVKQRNHHLLQPNCHIMRQLTIAML</sequence>
<name>A0A3Q7MMD2_CALUR</name>
<evidence type="ECO:0000256" key="3">
    <source>
        <dbReference type="SAM" id="MobiDB-lite"/>
    </source>
</evidence>
<dbReference type="InterPro" id="IPR018886">
    <property type="entry name" value="UPF0547"/>
</dbReference>
<dbReference type="Proteomes" id="UP000286641">
    <property type="component" value="Unplaced"/>
</dbReference>
<dbReference type="InterPro" id="IPR040246">
    <property type="entry name" value="C16orf87-like"/>
</dbReference>
<dbReference type="PANTHER" id="PTHR31101">
    <property type="entry name" value="UPF0547 PROTEIN C16ORF87"/>
    <property type="match status" value="1"/>
</dbReference>
<evidence type="ECO:0000313" key="5">
    <source>
        <dbReference type="Proteomes" id="UP000286641"/>
    </source>
</evidence>
<evidence type="ECO:0000256" key="2">
    <source>
        <dbReference type="ARBA" id="ARBA00023054"/>
    </source>
</evidence>
<protein>
    <submittedName>
        <fullName evidence="6">Uncharacterized protein LOC112809058</fullName>
    </submittedName>
</protein>
<reference key="1">
    <citation type="submission" date="2019-01" db="UniProtKB">
        <authorList>
            <consortium name="RefSeq"/>
        </authorList>
    </citation>
    <scope>IDENTIFICATION</scope>
</reference>